<feature type="transmembrane region" description="Helical" evidence="1">
    <location>
        <begin position="119"/>
        <end position="143"/>
    </location>
</feature>
<name>A0A073K1E6_9BACI</name>
<dbReference type="RefSeq" id="WP_033679174.1">
    <property type="nucleotide sequence ID" value="NZ_JOTM01000096.1"/>
</dbReference>
<feature type="transmembrane region" description="Helical" evidence="1">
    <location>
        <begin position="463"/>
        <end position="481"/>
    </location>
</feature>
<feature type="transmembrane region" description="Helical" evidence="1">
    <location>
        <begin position="369"/>
        <end position="391"/>
    </location>
</feature>
<accession>A0A073K1E6</accession>
<protein>
    <submittedName>
        <fullName evidence="2">Uncharacterized protein</fullName>
    </submittedName>
</protein>
<dbReference type="STRING" id="574375.AZF08_21765"/>
<feature type="transmembrane region" description="Helical" evidence="1">
    <location>
        <begin position="250"/>
        <end position="271"/>
    </location>
</feature>
<feature type="transmembrane region" description="Helical" evidence="1">
    <location>
        <begin position="333"/>
        <end position="357"/>
    </location>
</feature>
<dbReference type="OrthoDB" id="2941773at2"/>
<evidence type="ECO:0000313" key="3">
    <source>
        <dbReference type="Proteomes" id="UP000027778"/>
    </source>
</evidence>
<feature type="transmembrane region" description="Helical" evidence="1">
    <location>
        <begin position="397"/>
        <end position="417"/>
    </location>
</feature>
<sequence>MDLKLIYLLTDKILKIIFNNILYASDGVGLKSNVMNRFFLSLKPYLKVSLVLLSIFWFILASLFQLLFHYIPMSVEKINLLIILYISLCALFIINYGISDDIRTYAIKSNLSIKQKKKLILTNEYLGVILSWLGISFFSLPFLLMQAFLNGINGFIFMVQILLVLLYLGFIIGFIKFMFYMFEQIYILGVNKFFIPFFYLVVCLVISLNKNYISDFISLLFDSILSGNLVKLVTSTVTFKINLYDYRIGMISYIVGLMTCVFLTIILNFYVNKLCIEKTFKFYFADYNFFKKKYTYIYMNFYRSYGIINTNFFLAYMGTFIILIFFSNRVENIAFFSVYMLLTLFLNNNISQIVLFCKRNRLPLFNVTLMISVFLCVQFVFIISILCISQVLKADLFIISFLLSGFLLIFCGIYIYCACVYRLEMQFDEKIFKKIGKIIIFVFFIIIIGVELLLNYFNFSYMFFWYLVPMICVYLLKVLILDKIDKIRGFLYDKFD</sequence>
<comment type="caution">
    <text evidence="2">The sequence shown here is derived from an EMBL/GenBank/DDBJ whole genome shotgun (WGS) entry which is preliminary data.</text>
</comment>
<evidence type="ECO:0000313" key="2">
    <source>
        <dbReference type="EMBL" id="KEK20356.1"/>
    </source>
</evidence>
<dbReference type="Proteomes" id="UP000027778">
    <property type="component" value="Unassembled WGS sequence"/>
</dbReference>
<feature type="transmembrane region" description="Helical" evidence="1">
    <location>
        <begin position="438"/>
        <end position="457"/>
    </location>
</feature>
<proteinExistence type="predicted"/>
<feature type="transmembrane region" description="Helical" evidence="1">
    <location>
        <begin position="301"/>
        <end position="327"/>
    </location>
</feature>
<reference evidence="2 3" key="1">
    <citation type="submission" date="2014-06" db="EMBL/GenBank/DDBJ databases">
        <title>Draft genome sequence of Bacillus gaemokensis JCM 15801 (MCCC 1A00707).</title>
        <authorList>
            <person name="Lai Q."/>
            <person name="Liu Y."/>
            <person name="Shao Z."/>
        </authorList>
    </citation>
    <scope>NUCLEOTIDE SEQUENCE [LARGE SCALE GENOMIC DNA]</scope>
    <source>
        <strain evidence="2 3">JCM 15801</strain>
    </source>
</reference>
<evidence type="ECO:0000256" key="1">
    <source>
        <dbReference type="SAM" id="Phobius"/>
    </source>
</evidence>
<keyword evidence="1" id="KW-0812">Transmembrane</keyword>
<dbReference type="EMBL" id="JOTM01000096">
    <property type="protein sequence ID" value="KEK20356.1"/>
    <property type="molecule type" value="Genomic_DNA"/>
</dbReference>
<keyword evidence="1" id="KW-0472">Membrane</keyword>
<keyword evidence="3" id="KW-1185">Reference proteome</keyword>
<keyword evidence="1" id="KW-1133">Transmembrane helix</keyword>
<feature type="transmembrane region" description="Helical" evidence="1">
    <location>
        <begin position="193"/>
        <end position="213"/>
    </location>
</feature>
<dbReference type="AlphaFoldDB" id="A0A073K1E6"/>
<feature type="transmembrane region" description="Helical" evidence="1">
    <location>
        <begin position="80"/>
        <end position="98"/>
    </location>
</feature>
<gene>
    <name evidence="2" type="ORF">BAGA_29710</name>
</gene>
<organism evidence="2 3">
    <name type="scientific">Bacillus gaemokensis</name>
    <dbReference type="NCBI Taxonomy" id="574375"/>
    <lineage>
        <taxon>Bacteria</taxon>
        <taxon>Bacillati</taxon>
        <taxon>Bacillota</taxon>
        <taxon>Bacilli</taxon>
        <taxon>Bacillales</taxon>
        <taxon>Bacillaceae</taxon>
        <taxon>Bacillus</taxon>
        <taxon>Bacillus cereus group</taxon>
    </lineage>
</organism>
<feature type="transmembrane region" description="Helical" evidence="1">
    <location>
        <begin position="155"/>
        <end position="181"/>
    </location>
</feature>
<feature type="transmembrane region" description="Helical" evidence="1">
    <location>
        <begin position="45"/>
        <end position="68"/>
    </location>
</feature>